<organism evidence="2 3">
    <name type="scientific">Corynebacterium suedekumii</name>
    <dbReference type="NCBI Taxonomy" id="3049801"/>
    <lineage>
        <taxon>Bacteria</taxon>
        <taxon>Bacillati</taxon>
        <taxon>Actinomycetota</taxon>
        <taxon>Actinomycetes</taxon>
        <taxon>Mycobacteriales</taxon>
        <taxon>Corynebacteriaceae</taxon>
        <taxon>Corynebacterium</taxon>
    </lineage>
</organism>
<keyword evidence="1" id="KW-1133">Transmembrane helix</keyword>
<dbReference type="InterPro" id="IPR025962">
    <property type="entry name" value="SdpI/YhfL"/>
</dbReference>
<evidence type="ECO:0000313" key="2">
    <source>
        <dbReference type="EMBL" id="WIM70945.1"/>
    </source>
</evidence>
<evidence type="ECO:0000256" key="1">
    <source>
        <dbReference type="SAM" id="Phobius"/>
    </source>
</evidence>
<feature type="transmembrane region" description="Helical" evidence="1">
    <location>
        <begin position="46"/>
        <end position="71"/>
    </location>
</feature>
<feature type="transmembrane region" description="Helical" evidence="1">
    <location>
        <begin position="77"/>
        <end position="98"/>
    </location>
</feature>
<dbReference type="EMBL" id="CP126970">
    <property type="protein sequence ID" value="WIM70945.1"/>
    <property type="molecule type" value="Genomic_DNA"/>
</dbReference>
<accession>A0ABY8VQ80</accession>
<dbReference type="Proteomes" id="UP001238805">
    <property type="component" value="Chromosome"/>
</dbReference>
<reference evidence="2 3" key="1">
    <citation type="submission" date="2023-05" db="EMBL/GenBank/DDBJ databases">
        <title>Corynebacterium suedekumii sp. nov. and Corynebacterium breve sp. nov. isolated from raw cow's milk.</title>
        <authorList>
            <person name="Baer M.K."/>
            <person name="Mehl L."/>
            <person name="Hellmuth R."/>
            <person name="Marke G."/>
            <person name="Lipski A."/>
        </authorList>
    </citation>
    <scope>NUCLEOTIDE SEQUENCE [LARGE SCALE GENOMIC DNA]</scope>
    <source>
        <strain evidence="2 3">LM112</strain>
    </source>
</reference>
<name>A0ABY8VQ80_9CORY</name>
<gene>
    <name evidence="2" type="ORF">QP029_03745</name>
</gene>
<sequence>MTVIGVILLVPALILLVVGALAWTRKLPGNSTVGLRVPEVRKSQEAWDAAHAVAGPFWVLAGVTMLFGALISFVASGWFWVLPVLAVLVAVLIVSVGANTGARMAVLFDQQAASSDEGCGENCNCGSGGHAEPAQVDLDALRRAANAADER</sequence>
<keyword evidence="1" id="KW-0472">Membrane</keyword>
<feature type="transmembrane region" description="Helical" evidence="1">
    <location>
        <begin position="6"/>
        <end position="25"/>
    </location>
</feature>
<keyword evidence="1" id="KW-0812">Transmembrane</keyword>
<protein>
    <submittedName>
        <fullName evidence="2">SdpI family protein</fullName>
    </submittedName>
</protein>
<dbReference type="RefSeq" id="WP_284875525.1">
    <property type="nucleotide sequence ID" value="NZ_CP126970.1"/>
</dbReference>
<dbReference type="Pfam" id="PF13630">
    <property type="entry name" value="SdpI"/>
    <property type="match status" value="1"/>
</dbReference>
<keyword evidence="3" id="KW-1185">Reference proteome</keyword>
<evidence type="ECO:0000313" key="3">
    <source>
        <dbReference type="Proteomes" id="UP001238805"/>
    </source>
</evidence>
<proteinExistence type="predicted"/>